<evidence type="ECO:0000256" key="1">
    <source>
        <dbReference type="ARBA" id="ARBA00009083"/>
    </source>
</evidence>
<accession>A0A1Y1UQZ4</accession>
<gene>
    <name evidence="4" type="ORF">BD324DRAFT_615463</name>
</gene>
<dbReference type="GO" id="GO:0003735">
    <property type="term" value="F:structural constituent of ribosome"/>
    <property type="evidence" value="ECO:0007669"/>
    <property type="project" value="InterPro"/>
</dbReference>
<dbReference type="GO" id="GO:0005763">
    <property type="term" value="C:mitochondrial small ribosomal subunit"/>
    <property type="evidence" value="ECO:0007669"/>
    <property type="project" value="TreeGrafter"/>
</dbReference>
<dbReference type="STRING" id="4999.A0A1Y1UQZ4"/>
<dbReference type="InterPro" id="IPR001209">
    <property type="entry name" value="Ribosomal_uS14"/>
</dbReference>
<dbReference type="PANTHER" id="PTHR19836:SF19">
    <property type="entry name" value="SMALL RIBOSOMAL SUBUNIT PROTEIN US14M"/>
    <property type="match status" value="1"/>
</dbReference>
<dbReference type="EMBL" id="NBSH01000002">
    <property type="protein sequence ID" value="ORX39904.1"/>
    <property type="molecule type" value="Genomic_DNA"/>
</dbReference>
<comment type="similarity">
    <text evidence="1">Belongs to the universal ribosomal protein uS14 family.</text>
</comment>
<dbReference type="RefSeq" id="XP_021873689.1">
    <property type="nucleotide sequence ID" value="XM_022014724.1"/>
</dbReference>
<dbReference type="Proteomes" id="UP000193218">
    <property type="component" value="Unassembled WGS sequence"/>
</dbReference>
<dbReference type="SUPFAM" id="SSF57716">
    <property type="entry name" value="Glucocorticoid receptor-like (DNA-binding domain)"/>
    <property type="match status" value="1"/>
</dbReference>
<evidence type="ECO:0000313" key="4">
    <source>
        <dbReference type="EMBL" id="ORX39904.1"/>
    </source>
</evidence>
<dbReference type="GO" id="GO:0006412">
    <property type="term" value="P:translation"/>
    <property type="evidence" value="ECO:0007669"/>
    <property type="project" value="InterPro"/>
</dbReference>
<evidence type="ECO:0000256" key="2">
    <source>
        <dbReference type="ARBA" id="ARBA00022980"/>
    </source>
</evidence>
<protein>
    <recommendedName>
        <fullName evidence="6">Ribosomal protein S14</fullName>
    </recommendedName>
</protein>
<evidence type="ECO:0000256" key="3">
    <source>
        <dbReference type="ARBA" id="ARBA00023274"/>
    </source>
</evidence>
<dbReference type="FunCoup" id="A0A1Y1UQZ4">
    <property type="interactions" value="187"/>
</dbReference>
<dbReference type="Gene3D" id="1.10.287.1480">
    <property type="match status" value="1"/>
</dbReference>
<keyword evidence="2" id="KW-0689">Ribosomal protein</keyword>
<comment type="caution">
    <text evidence="4">The sequence shown here is derived from an EMBL/GenBank/DDBJ whole genome shotgun (WGS) entry which is preliminary data.</text>
</comment>
<reference evidence="4 5" key="1">
    <citation type="submission" date="2017-03" db="EMBL/GenBank/DDBJ databases">
        <title>Widespread Adenine N6-methylation of Active Genes in Fungi.</title>
        <authorList>
            <consortium name="DOE Joint Genome Institute"/>
            <person name="Mondo S.J."/>
            <person name="Dannebaum R.O."/>
            <person name="Kuo R.C."/>
            <person name="Louie K.B."/>
            <person name="Bewick A.J."/>
            <person name="Labutti K."/>
            <person name="Haridas S."/>
            <person name="Kuo A."/>
            <person name="Salamov A."/>
            <person name="Ahrendt S.R."/>
            <person name="Lau R."/>
            <person name="Bowen B.P."/>
            <person name="Lipzen A."/>
            <person name="Sullivan W."/>
            <person name="Andreopoulos W.B."/>
            <person name="Clum A."/>
            <person name="Lindquist E."/>
            <person name="Daum C."/>
            <person name="Northen T.R."/>
            <person name="Ramamoorthy G."/>
            <person name="Schmitz R.J."/>
            <person name="Gryganskyi A."/>
            <person name="Culley D."/>
            <person name="Magnuson J."/>
            <person name="James T.Y."/>
            <person name="O'Malley M.A."/>
            <person name="Stajich J.E."/>
            <person name="Spatafora J.W."/>
            <person name="Visel A."/>
            <person name="Grigoriev I.V."/>
        </authorList>
    </citation>
    <scope>NUCLEOTIDE SEQUENCE [LARGE SCALE GENOMIC DNA]</scope>
    <source>
        <strain evidence="4 5">NRRL Y-17943</strain>
    </source>
</reference>
<name>A0A1Y1UQZ4_9TREE</name>
<dbReference type="PANTHER" id="PTHR19836">
    <property type="entry name" value="30S RIBOSOMAL PROTEIN S14"/>
    <property type="match status" value="1"/>
</dbReference>
<dbReference type="OrthoDB" id="413436at2759"/>
<dbReference type="Pfam" id="PF00253">
    <property type="entry name" value="Ribosomal_S14"/>
    <property type="match status" value="1"/>
</dbReference>
<keyword evidence="3" id="KW-0687">Ribonucleoprotein</keyword>
<evidence type="ECO:0008006" key="6">
    <source>
        <dbReference type="Google" id="ProtNLM"/>
    </source>
</evidence>
<dbReference type="InParanoid" id="A0A1Y1UQZ4"/>
<evidence type="ECO:0000313" key="5">
    <source>
        <dbReference type="Proteomes" id="UP000193218"/>
    </source>
</evidence>
<dbReference type="AlphaFoldDB" id="A0A1Y1UQZ4"/>
<dbReference type="GeneID" id="33556532"/>
<sequence length="121" mass="13818">MSFTNKVTNQVMHNNLRYTISRKWGVRRDIKRRELFAQSEAERQAYLFIARNTTLPAQIRYKAQLSLNALTDTHASSTEISNRCVETGRGRGVLGRYGLCRIAFRLRALSGDLPGVTKATW</sequence>
<dbReference type="FunFam" id="1.10.287.1480:FF:000001">
    <property type="entry name" value="30S ribosomal protein S14"/>
    <property type="match status" value="1"/>
</dbReference>
<proteinExistence type="inferred from homology"/>
<keyword evidence="5" id="KW-1185">Reference proteome</keyword>
<organism evidence="4 5">
    <name type="scientific">Kockovaella imperatae</name>
    <dbReference type="NCBI Taxonomy" id="4999"/>
    <lineage>
        <taxon>Eukaryota</taxon>
        <taxon>Fungi</taxon>
        <taxon>Dikarya</taxon>
        <taxon>Basidiomycota</taxon>
        <taxon>Agaricomycotina</taxon>
        <taxon>Tremellomycetes</taxon>
        <taxon>Tremellales</taxon>
        <taxon>Cuniculitremaceae</taxon>
        <taxon>Kockovaella</taxon>
    </lineage>
</organism>